<evidence type="ECO:0000259" key="8">
    <source>
        <dbReference type="Pfam" id="PF13087"/>
    </source>
</evidence>
<dbReference type="InterPro" id="IPR050534">
    <property type="entry name" value="Coronavir_polyprotein_1ab"/>
</dbReference>
<evidence type="ECO:0000259" key="9">
    <source>
        <dbReference type="Pfam" id="PF18741"/>
    </source>
</evidence>
<feature type="domain" description="Restriction endonuclease type II-like" evidence="9">
    <location>
        <begin position="1347"/>
        <end position="1440"/>
    </location>
</feature>
<dbReference type="InterPro" id="IPR049468">
    <property type="entry name" value="Restrct_endonuc-II-like_dom"/>
</dbReference>
<dbReference type="Pfam" id="PF13087">
    <property type="entry name" value="AAA_12"/>
    <property type="match status" value="1"/>
</dbReference>
<gene>
    <name evidence="10" type="ORF">NST17_17815</name>
</gene>
<dbReference type="InterPro" id="IPR041679">
    <property type="entry name" value="DNA2/NAM7-like_C"/>
</dbReference>
<keyword evidence="2" id="KW-0547">Nucleotide-binding</keyword>
<dbReference type="Gene3D" id="3.40.50.300">
    <property type="entry name" value="P-loop containing nucleotide triphosphate hydrolases"/>
    <property type="match status" value="3"/>
</dbReference>
<dbReference type="SUPFAM" id="SSF52980">
    <property type="entry name" value="Restriction endonuclease-like"/>
    <property type="match status" value="1"/>
</dbReference>
<dbReference type="CDD" id="cd18808">
    <property type="entry name" value="SF1_C_Upf1"/>
    <property type="match status" value="1"/>
</dbReference>
<keyword evidence="3" id="KW-0378">Hydrolase</keyword>
<keyword evidence="5" id="KW-0067">ATP-binding</keyword>
<evidence type="ECO:0000256" key="5">
    <source>
        <dbReference type="ARBA" id="ARBA00022840"/>
    </source>
</evidence>
<evidence type="ECO:0000256" key="2">
    <source>
        <dbReference type="ARBA" id="ARBA00022741"/>
    </source>
</evidence>
<name>A0ABU9K2J6_9BACI</name>
<feature type="coiled-coil region" evidence="6">
    <location>
        <begin position="228"/>
        <end position="258"/>
    </location>
</feature>
<dbReference type="InterPro" id="IPR027417">
    <property type="entry name" value="P-loop_NTPase"/>
</dbReference>
<feature type="domain" description="DNA2/NAM7 helicase-like C-terminal" evidence="8">
    <location>
        <begin position="1121"/>
        <end position="1306"/>
    </location>
</feature>
<dbReference type="InterPro" id="IPR011335">
    <property type="entry name" value="Restrct_endonuc-II-like"/>
</dbReference>
<proteinExistence type="inferred from homology"/>
<evidence type="ECO:0000259" key="7">
    <source>
        <dbReference type="Pfam" id="PF13086"/>
    </source>
</evidence>
<dbReference type="InterPro" id="IPR047187">
    <property type="entry name" value="SF1_C_Upf1"/>
</dbReference>
<keyword evidence="6" id="KW-0175">Coiled coil</keyword>
<reference evidence="10 11" key="1">
    <citation type="submission" date="2024-03" db="EMBL/GenBank/DDBJ databases">
        <title>Bacilli Hybrid Assemblies.</title>
        <authorList>
            <person name="Kovac J."/>
        </authorList>
    </citation>
    <scope>NUCLEOTIDE SEQUENCE [LARGE SCALE GENOMIC DNA]</scope>
    <source>
        <strain evidence="10 11">FSL M8-0022</strain>
    </source>
</reference>
<comment type="caution">
    <text evidence="10">The sequence shown here is derived from an EMBL/GenBank/DDBJ whole genome shotgun (WGS) entry which is preliminary data.</text>
</comment>
<dbReference type="PANTHER" id="PTHR43788:SF8">
    <property type="entry name" value="DNA-BINDING PROTEIN SMUBP-2"/>
    <property type="match status" value="1"/>
</dbReference>
<accession>A0ABU9K2J6</accession>
<keyword evidence="4" id="KW-0347">Helicase</keyword>
<evidence type="ECO:0000313" key="11">
    <source>
        <dbReference type="Proteomes" id="UP001459714"/>
    </source>
</evidence>
<comment type="similarity">
    <text evidence="1">Belongs to the DNA2/NAM7 helicase family.</text>
</comment>
<feature type="domain" description="DNA2/NAM7 helicase helicase" evidence="7">
    <location>
        <begin position="932"/>
        <end position="1091"/>
    </location>
</feature>
<organism evidence="10 11">
    <name type="scientific">Caldifermentibacillus hisashii</name>
    <dbReference type="NCBI Taxonomy" id="996558"/>
    <lineage>
        <taxon>Bacteria</taxon>
        <taxon>Bacillati</taxon>
        <taxon>Bacillota</taxon>
        <taxon>Bacilli</taxon>
        <taxon>Bacillales</taxon>
        <taxon>Bacillaceae</taxon>
        <taxon>Caldifermentibacillus</taxon>
    </lineage>
</organism>
<dbReference type="Proteomes" id="UP001459714">
    <property type="component" value="Unassembled WGS sequence"/>
</dbReference>
<evidence type="ECO:0000256" key="6">
    <source>
        <dbReference type="SAM" id="Coils"/>
    </source>
</evidence>
<protein>
    <submittedName>
        <fullName evidence="10">AAA domain-containing protein</fullName>
    </submittedName>
</protein>
<dbReference type="SUPFAM" id="SSF52540">
    <property type="entry name" value="P-loop containing nucleoside triphosphate hydrolases"/>
    <property type="match status" value="1"/>
</dbReference>
<feature type="domain" description="DNA2/NAM7 helicase helicase" evidence="7">
    <location>
        <begin position="363"/>
        <end position="518"/>
    </location>
</feature>
<sequence length="1490" mass="171828">MSIYPLNEKVSRLIQYVNELSQLRQKPVLSFRRYENILWVHKDIPTEPETSDAFRNLTDHWLYVKKPKHPKAPDLPVELIDWIVTDNYNLTINVKESILKEAIIEQQLEITEVFLKDLPEIQNKIDNFIQEKWDPYKAESERVKNIQQLYDKLFSIHQNLQLNSESVEFVLGIGLLQWKTDANHFVERHVLVTPVELFFDKDRAEFTIKPTSKGRAFEYEEDMLLVENRLQGDDIKEVQNLLEEIEEETDLIPQLETILNNISNGLDSQGIYIGTLDVPTIQKKGAPTISLSPAFILRNKTQKSFKKACEAAVEQLKNIPNEADIPVNLANMFRHDNNSGAYISEQNNSTTGIKQEFYFPLSANEEQRRIISTLNSKNSVLVQGPPGTGKTHTIANLTSHFLATGQRVLITSQTAKALSVVKSKLPKSLQDLTVSLLGGDSASIKDLEKVVGTISLNKERLDLKEQFAFVEKEESRLSFLKQQLSITKAELLKIRESETFVHEFNPTYKGTASQIAEKINENKPFFDWYTSNVKIQTPNSFCDEEKQRVSEYIRLKSMYSDAPEEYIHYDFPAISEHIDLSSIATAIEKDLQLLADYELLKVNESEEHQNLLLNLAKDVRQSLLGELQKLDYLKNQLLFSAYPVLTTVINDIFSNRGHIYKDMANSAKTLIQTIKETKDKADEELFDTGNLSTPVLKKMAKDLYTHIQNGGNLGNLLIKPKIVSQYKKQLKQVKYNGRFIKDKEHVELLYSYSQLRSAKEQLKELIIPTFLSNFSNPITALGESEKVVEQLTLALNIHEWRENLLRNFTFLPMDSFDEEMVQALIENIELLNLKQDIQTNNSILDNLVLTLNETITEKTHPLYVELLNSVQSRDSDSFRQQLEIYSFYQKVKDRDEKVNSIYSKLLKDSPCLADTLCQTYADPIWKKRLKSWEKAFQWKQVKSWLDDFSLRNESDLSKKFDDTEQQIKQAIINIGTTKAWINMLQSMTNFQNMHLKAWAKSVKNMGKMTGKNAPKYRAEAQKHMEYCTDAIPAWIMPLNQVFDNFKIKPNLFDVVIIDEASQSWHDAILLQYIAKKMIIVGDDKQISPTIIGVNESDITKLQHKYFSDINFPFGTDLNLKNSFFDICYIMFKETITLREHFRCMPEIIGFSNLISYQDKPLIPLRQYPANRLEPIKAVYLPEGVRNGTSQNATNEVEANAIVEQIRKCVNDIKYLGKTFGVISLQGSAQAKLIQDKLLTILGAEIMEERKIICGDAYSFQGDERDIIFLSMVAAKGEIRITPLTDDKARQRFNVAVSRAKDQLWLMHSITVNDISNRECMRYQLLSYIANPLKEETESNRLKCDSEFARNVFDEITEKGYRVIPQYEVAGHKIDLVVVGEKTKLAVECDGDTWHTSPEDRERDFQRERVLQRAGWTFWRVLGSTYYYSPGNAMESLWEKLKEMDIQPYLEWQKDGGLNELYCKNDSINILNSKSRDKEHVTLNSFTVSNN</sequence>
<evidence type="ECO:0000256" key="3">
    <source>
        <dbReference type="ARBA" id="ARBA00022801"/>
    </source>
</evidence>
<dbReference type="Pfam" id="PF18741">
    <property type="entry name" value="MTES_1575"/>
    <property type="match status" value="1"/>
</dbReference>
<dbReference type="EMBL" id="JBBYAK010000001">
    <property type="protein sequence ID" value="MEL3959013.1"/>
    <property type="molecule type" value="Genomic_DNA"/>
</dbReference>
<keyword evidence="11" id="KW-1185">Reference proteome</keyword>
<dbReference type="RefSeq" id="WP_342020771.1">
    <property type="nucleotide sequence ID" value="NZ_JBBYAK010000001.1"/>
</dbReference>
<dbReference type="Pfam" id="PF13086">
    <property type="entry name" value="AAA_11"/>
    <property type="match status" value="2"/>
</dbReference>
<dbReference type="InterPro" id="IPR041677">
    <property type="entry name" value="DNA2/NAM7_AAA_11"/>
</dbReference>
<dbReference type="PANTHER" id="PTHR43788">
    <property type="entry name" value="DNA2/NAM7 HELICASE FAMILY MEMBER"/>
    <property type="match status" value="1"/>
</dbReference>
<evidence type="ECO:0000313" key="10">
    <source>
        <dbReference type="EMBL" id="MEL3959013.1"/>
    </source>
</evidence>
<dbReference type="Gene3D" id="3.40.960.10">
    <property type="entry name" value="VSR Endonuclease"/>
    <property type="match status" value="1"/>
</dbReference>
<evidence type="ECO:0000256" key="1">
    <source>
        <dbReference type="ARBA" id="ARBA00007913"/>
    </source>
</evidence>
<evidence type="ECO:0000256" key="4">
    <source>
        <dbReference type="ARBA" id="ARBA00022806"/>
    </source>
</evidence>